<reference evidence="7" key="1">
    <citation type="journal article" date="2020" name="bioRxiv">
        <title>Comparative genomics of Chlamydomonas.</title>
        <authorList>
            <person name="Craig R.J."/>
            <person name="Hasan A.R."/>
            <person name="Ness R.W."/>
            <person name="Keightley P.D."/>
        </authorList>
    </citation>
    <scope>NUCLEOTIDE SEQUENCE</scope>
    <source>
        <strain evidence="7">CCAP 11/173</strain>
    </source>
</reference>
<dbReference type="OrthoDB" id="423807at2759"/>
<name>A0A835W2R3_9CHLO</name>
<comment type="caution">
    <text evidence="7">The sequence shown here is derived from an EMBL/GenBank/DDBJ whole genome shotgun (WGS) entry which is preliminary data.</text>
</comment>
<evidence type="ECO:0000256" key="5">
    <source>
        <dbReference type="SAM" id="Phobius"/>
    </source>
</evidence>
<evidence type="ECO:0000259" key="6">
    <source>
        <dbReference type="Pfam" id="PF00999"/>
    </source>
</evidence>
<dbReference type="Proteomes" id="UP000613740">
    <property type="component" value="Unassembled WGS sequence"/>
</dbReference>
<evidence type="ECO:0000256" key="2">
    <source>
        <dbReference type="ARBA" id="ARBA00022692"/>
    </source>
</evidence>
<keyword evidence="2 5" id="KW-0812">Transmembrane</keyword>
<feature type="transmembrane region" description="Helical" evidence="5">
    <location>
        <begin position="20"/>
        <end position="39"/>
    </location>
</feature>
<dbReference type="AlphaFoldDB" id="A0A835W2R3"/>
<dbReference type="Pfam" id="PF00999">
    <property type="entry name" value="Na_H_Exchanger"/>
    <property type="match status" value="1"/>
</dbReference>
<protein>
    <recommendedName>
        <fullName evidence="6">Cation/H+ exchanger transmembrane domain-containing protein</fullName>
    </recommendedName>
</protein>
<proteinExistence type="predicted"/>
<dbReference type="GO" id="GO:1902600">
    <property type="term" value="P:proton transmembrane transport"/>
    <property type="evidence" value="ECO:0007669"/>
    <property type="project" value="InterPro"/>
</dbReference>
<dbReference type="PANTHER" id="PTHR31102">
    <property type="match status" value="1"/>
</dbReference>
<feature type="transmembrane region" description="Helical" evidence="5">
    <location>
        <begin position="161"/>
        <end position="182"/>
    </location>
</feature>
<keyword evidence="8" id="KW-1185">Reference proteome</keyword>
<dbReference type="GO" id="GO:0016020">
    <property type="term" value="C:membrane"/>
    <property type="evidence" value="ECO:0007669"/>
    <property type="project" value="UniProtKB-SubCell"/>
</dbReference>
<evidence type="ECO:0000256" key="3">
    <source>
        <dbReference type="ARBA" id="ARBA00022989"/>
    </source>
</evidence>
<keyword evidence="3 5" id="KW-1133">Transmembrane helix</keyword>
<accession>A0A835W2R3</accession>
<dbReference type="PANTHER" id="PTHR31102:SF1">
    <property type="entry name" value="CATION_H+ EXCHANGER DOMAIN-CONTAINING PROTEIN"/>
    <property type="match status" value="1"/>
</dbReference>
<gene>
    <name evidence="7" type="ORF">HYH02_010872</name>
</gene>
<feature type="transmembrane region" description="Helical" evidence="5">
    <location>
        <begin position="264"/>
        <end position="284"/>
    </location>
</feature>
<keyword evidence="4 5" id="KW-0472">Membrane</keyword>
<dbReference type="GO" id="GO:0015297">
    <property type="term" value="F:antiporter activity"/>
    <property type="evidence" value="ECO:0007669"/>
    <property type="project" value="InterPro"/>
</dbReference>
<feature type="transmembrane region" description="Helical" evidence="5">
    <location>
        <begin position="91"/>
        <end position="114"/>
    </location>
</feature>
<feature type="transmembrane region" description="Helical" evidence="5">
    <location>
        <begin position="135"/>
        <end position="155"/>
    </location>
</feature>
<evidence type="ECO:0000256" key="4">
    <source>
        <dbReference type="ARBA" id="ARBA00023136"/>
    </source>
</evidence>
<evidence type="ECO:0000313" key="7">
    <source>
        <dbReference type="EMBL" id="KAG2438417.1"/>
    </source>
</evidence>
<comment type="subcellular location">
    <subcellularLocation>
        <location evidence="1">Membrane</location>
        <topology evidence="1">Multi-pass membrane protein</topology>
    </subcellularLocation>
</comment>
<feature type="transmembrane region" description="Helical" evidence="5">
    <location>
        <begin position="363"/>
        <end position="383"/>
    </location>
</feature>
<feature type="transmembrane region" description="Helical" evidence="5">
    <location>
        <begin position="395"/>
        <end position="414"/>
    </location>
</feature>
<dbReference type="InterPro" id="IPR006153">
    <property type="entry name" value="Cation/H_exchanger_TM"/>
</dbReference>
<evidence type="ECO:0000313" key="8">
    <source>
        <dbReference type="Proteomes" id="UP000613740"/>
    </source>
</evidence>
<feature type="transmembrane region" description="Helical" evidence="5">
    <location>
        <begin position="314"/>
        <end position="337"/>
    </location>
</feature>
<feature type="transmembrane region" description="Helical" evidence="5">
    <location>
        <begin position="291"/>
        <end position="308"/>
    </location>
</feature>
<dbReference type="EMBL" id="JAEHOD010000043">
    <property type="protein sequence ID" value="KAG2438417.1"/>
    <property type="molecule type" value="Genomic_DNA"/>
</dbReference>
<feature type="domain" description="Cation/H+ exchanger transmembrane" evidence="6">
    <location>
        <begin position="64"/>
        <end position="329"/>
    </location>
</feature>
<dbReference type="InterPro" id="IPR051843">
    <property type="entry name" value="CPA1_transporter"/>
</dbReference>
<sequence length="478" mass="49217">MASLLSQWARRLRSHRATRGVLSMALLVAVIYCALYLAVGQALLPGGNAWSALLIFAAAHAGGAAAGVLHLPPLLGMLLSGLLLRNATPRGLVAGLPAAWSATFRALALGTIFLRSGLELDLQVFKRVGPAAVRLLLLPGLAEAFTAAGLAMGLFRMPPFWALTAGFILKAVGPAVVIQTMFDLQRRGLGVDKGIPAIIVGAASFDDMVAISGYSLFSSLALAHSSSSGSSGGSGGGSSSGGGAHGRGLPHGLVWSLLHGPIDIGLGFVAGLAGASFCAATRLWDSPLKRTCVVFATALALLFALYRFEFRGGGALAALVLGLAVNVLWESGSLFFWGLGRRSGLTRGPQPGYAAEVEARVGLFWRAVAQPLLFGIIGTLVNLRGLSPGVIPRSLGIIVIGLAVRMPMTFLAMAGARLSLRERLFVAVAWTPKATVQEAEPAAAAGDGDGGEVPHLAASAEESAATAAALLPLRRCQR</sequence>
<evidence type="ECO:0000256" key="1">
    <source>
        <dbReference type="ARBA" id="ARBA00004141"/>
    </source>
</evidence>
<organism evidence="7 8">
    <name type="scientific">Chlamydomonas schloesseri</name>
    <dbReference type="NCBI Taxonomy" id="2026947"/>
    <lineage>
        <taxon>Eukaryota</taxon>
        <taxon>Viridiplantae</taxon>
        <taxon>Chlorophyta</taxon>
        <taxon>core chlorophytes</taxon>
        <taxon>Chlorophyceae</taxon>
        <taxon>CS clade</taxon>
        <taxon>Chlamydomonadales</taxon>
        <taxon>Chlamydomonadaceae</taxon>
        <taxon>Chlamydomonas</taxon>
    </lineage>
</organism>